<dbReference type="PATRIC" id="fig|1235802.3.peg.400"/>
<protein>
    <submittedName>
        <fullName evidence="1">Uncharacterized protein</fullName>
    </submittedName>
</protein>
<dbReference type="eggNOG" id="ENOG50325UV">
    <property type="taxonomic scope" value="Bacteria"/>
</dbReference>
<reference evidence="1 2" key="1">
    <citation type="journal article" date="2014" name="Genome Announc.">
        <title>Draft genome sequences of the altered schaedler flora, a defined bacterial community from gnotobiotic mice.</title>
        <authorList>
            <person name="Wannemuehler M.J."/>
            <person name="Overstreet A.M."/>
            <person name="Ward D.V."/>
            <person name="Phillips G.J."/>
        </authorList>
    </citation>
    <scope>NUCLEOTIDE SEQUENCE [LARGE SCALE GENOMIC DNA]</scope>
    <source>
        <strain evidence="1 2">ASF492</strain>
    </source>
</reference>
<dbReference type="HOGENOM" id="CLU_179858_0_0_9"/>
<evidence type="ECO:0000313" key="2">
    <source>
        <dbReference type="Proteomes" id="UP000012589"/>
    </source>
</evidence>
<keyword evidence="2" id="KW-1185">Reference proteome</keyword>
<dbReference type="OrthoDB" id="2067420at2"/>
<name>N2B6K1_9FIRM</name>
<organism evidence="1 2">
    <name type="scientific">Eubacterium plexicaudatum ASF492</name>
    <dbReference type="NCBI Taxonomy" id="1235802"/>
    <lineage>
        <taxon>Bacteria</taxon>
        <taxon>Bacillati</taxon>
        <taxon>Bacillota</taxon>
        <taxon>Clostridia</taxon>
        <taxon>Eubacteriales</taxon>
        <taxon>Eubacteriaceae</taxon>
        <taxon>Eubacterium</taxon>
    </lineage>
</organism>
<comment type="caution">
    <text evidence="1">The sequence shown here is derived from an EMBL/GenBank/DDBJ whole genome shotgun (WGS) entry which is preliminary data.</text>
</comment>
<proteinExistence type="predicted"/>
<dbReference type="Proteomes" id="UP000012589">
    <property type="component" value="Unassembled WGS sequence"/>
</dbReference>
<dbReference type="AlphaFoldDB" id="N2B6K1"/>
<evidence type="ECO:0000313" key="1">
    <source>
        <dbReference type="EMBL" id="EMZ37312.1"/>
    </source>
</evidence>
<dbReference type="EMBL" id="AQFT01000012">
    <property type="protein sequence ID" value="EMZ37312.1"/>
    <property type="molecule type" value="Genomic_DNA"/>
</dbReference>
<sequence>MNFDDVFTAQNTNGISPEKLAFLKAMSARQSGGNAKDMMAALMSASNTAQKQGISFNESERDMMLEILLKNLSPEESKKARGMIQMMKHMKR</sequence>
<accession>N2B6K1</accession>
<gene>
    <name evidence="1" type="ORF">C823_00378</name>
</gene>